<dbReference type="PANTHER" id="PTHR36535:SF1">
    <property type="entry name" value="DUF1772 DOMAIN-CONTAINING PROTEIN"/>
    <property type="match status" value="1"/>
</dbReference>
<keyword evidence="1" id="KW-0812">Transmembrane</keyword>
<keyword evidence="1" id="KW-1133">Transmembrane helix</keyword>
<evidence type="ECO:0008006" key="4">
    <source>
        <dbReference type="Google" id="ProtNLM"/>
    </source>
</evidence>
<protein>
    <recommendedName>
        <fullName evidence="4">DUF1772 domain-containing protein</fullName>
    </recommendedName>
</protein>
<accession>A0A383WI87</accession>
<name>A0A383WI87_TETOB</name>
<dbReference type="Proteomes" id="UP000256970">
    <property type="component" value="Unassembled WGS sequence"/>
</dbReference>
<dbReference type="PANTHER" id="PTHR36535">
    <property type="entry name" value="YALI0E30327P"/>
    <property type="match status" value="1"/>
</dbReference>
<keyword evidence="3" id="KW-1185">Reference proteome</keyword>
<dbReference type="Pfam" id="PF08592">
    <property type="entry name" value="Anthrone_oxy"/>
    <property type="match status" value="1"/>
</dbReference>
<sequence length="156" mass="16426">MADLVEVGAAAVALAAAGVFAGSALFITAVEHPAAMKDSCSNFYSYFTQMFPRAARLQGGLAILGSHAAMVAAAKSPDSDAKLLWGLSSGLLGAVWPWTLLAMMPTNKKILKQDEKDETVQSALLTKWGQLHSVRTVLSMSAFAVMLAAALRKRSA</sequence>
<feature type="transmembrane region" description="Helical" evidence="1">
    <location>
        <begin position="83"/>
        <end position="104"/>
    </location>
</feature>
<organism evidence="2 3">
    <name type="scientific">Tetradesmus obliquus</name>
    <name type="common">Green alga</name>
    <name type="synonym">Acutodesmus obliquus</name>
    <dbReference type="NCBI Taxonomy" id="3088"/>
    <lineage>
        <taxon>Eukaryota</taxon>
        <taxon>Viridiplantae</taxon>
        <taxon>Chlorophyta</taxon>
        <taxon>core chlorophytes</taxon>
        <taxon>Chlorophyceae</taxon>
        <taxon>CS clade</taxon>
        <taxon>Sphaeropleales</taxon>
        <taxon>Scenedesmaceae</taxon>
        <taxon>Tetradesmus</taxon>
    </lineage>
</organism>
<feature type="transmembrane region" description="Helical" evidence="1">
    <location>
        <begin position="7"/>
        <end position="30"/>
    </location>
</feature>
<gene>
    <name evidence="2" type="ORF">BQ4739_LOCUS17539</name>
</gene>
<reference evidence="2 3" key="1">
    <citation type="submission" date="2016-10" db="EMBL/GenBank/DDBJ databases">
        <authorList>
            <person name="Cai Z."/>
        </authorList>
    </citation>
    <scope>NUCLEOTIDE SEQUENCE [LARGE SCALE GENOMIC DNA]</scope>
</reference>
<proteinExistence type="predicted"/>
<keyword evidence="1" id="KW-0472">Membrane</keyword>
<evidence type="ECO:0000256" key="1">
    <source>
        <dbReference type="SAM" id="Phobius"/>
    </source>
</evidence>
<dbReference type="AlphaFoldDB" id="A0A383WI87"/>
<evidence type="ECO:0000313" key="3">
    <source>
        <dbReference type="Proteomes" id="UP000256970"/>
    </source>
</evidence>
<evidence type="ECO:0000313" key="2">
    <source>
        <dbReference type="EMBL" id="SZX77197.1"/>
    </source>
</evidence>
<dbReference type="EMBL" id="FNXT01001276">
    <property type="protein sequence ID" value="SZX77197.1"/>
    <property type="molecule type" value="Genomic_DNA"/>
</dbReference>
<dbReference type="InterPro" id="IPR013901">
    <property type="entry name" value="Anthrone_oxy"/>
</dbReference>